<keyword evidence="2" id="KW-1185">Reference proteome</keyword>
<protein>
    <submittedName>
        <fullName evidence="1">Uncharacterized protein</fullName>
    </submittedName>
</protein>
<dbReference type="AlphaFoldDB" id="A0A2X4U2S6"/>
<gene>
    <name evidence="1" type="ORF">NCTC10994_00321</name>
</gene>
<sequence>MSPPTSAALPAAKYARPSLVDDSVRQVKFVDPDGRSKVFDFTDVSAAPTLLDDLIRAFASGVAPGGRWQSVATAEAAAGTVKHLARYLAEFHPGVVSLADLNAEVWWAWRSEKDKHTRWPGQVTMMRALLSEAPTLPQSTRRAMRAKAVKPRKRLPANDAYTREEFTAIRTAANHRVNQALRRIEANTAVLQHYLDGDEPADAPSFQVQGARWTVGSLLTHLSRTGMLPSQYLAWAVSRRGCFDLHGVTTPAHALFPSIDEVLNLMVLLVCERGFNLSVMNTLTVDSFRASDPDTEEPVHTVGVDKPRRGTRRYSNEILAGEAGKLWERAVTLTQPCRDARNAMGRPTDKLLVAHRHKNLTSDGPFRTEWTTACLGTSSASRTADGPTWTFRRLRLTEQVLNQTARQNTETESEDIYRRPDPLTTEAASETITAGLNDAVAHAHASIHVRAMNAGGVEQARQNPKAAAATLDVPVHTLELLLAGRLDTPTTACVDFFGSPFAADDGQPCPASFLACFACGNAVITPRHLPRLVVLLDALDDMATVVTPTRWDRDFAEHYARLRTVLTTKATTAEIVQARGTACDEDRDMVRRLLSRRLDG</sequence>
<organism evidence="1 2">
    <name type="scientific">Rhodococcus coprophilus</name>
    <dbReference type="NCBI Taxonomy" id="38310"/>
    <lineage>
        <taxon>Bacteria</taxon>
        <taxon>Bacillati</taxon>
        <taxon>Actinomycetota</taxon>
        <taxon>Actinomycetes</taxon>
        <taxon>Mycobacteriales</taxon>
        <taxon>Nocardiaceae</taxon>
        <taxon>Rhodococcus</taxon>
    </lineage>
</organism>
<evidence type="ECO:0000313" key="2">
    <source>
        <dbReference type="Proteomes" id="UP000249091"/>
    </source>
</evidence>
<name>A0A2X4U2S6_9NOCA</name>
<dbReference type="Proteomes" id="UP000249091">
    <property type="component" value="Chromosome 1"/>
</dbReference>
<dbReference type="EMBL" id="LS483468">
    <property type="protein sequence ID" value="SQI28572.1"/>
    <property type="molecule type" value="Genomic_DNA"/>
</dbReference>
<accession>A0A2X4U2S6</accession>
<evidence type="ECO:0000313" key="1">
    <source>
        <dbReference type="EMBL" id="SQI28572.1"/>
    </source>
</evidence>
<reference evidence="1 2" key="1">
    <citation type="submission" date="2018-06" db="EMBL/GenBank/DDBJ databases">
        <authorList>
            <consortium name="Pathogen Informatics"/>
            <person name="Doyle S."/>
        </authorList>
    </citation>
    <scope>NUCLEOTIDE SEQUENCE [LARGE SCALE GENOMIC DNA]</scope>
    <source>
        <strain evidence="1 2">NCTC10994</strain>
    </source>
</reference>
<dbReference type="KEGG" id="rcr:NCTC10994_00321"/>
<proteinExistence type="predicted"/>
<dbReference type="STRING" id="1219011.GCA_001895045_00042"/>
<dbReference type="RefSeq" id="WP_072698092.1">
    <property type="nucleotide sequence ID" value="NZ_JAFBBL010000001.1"/>
</dbReference>